<dbReference type="Proteomes" id="UP000051887">
    <property type="component" value="Unassembled WGS sequence"/>
</dbReference>
<accession>A0A0P1FZ89</accession>
<evidence type="ECO:0000313" key="1">
    <source>
        <dbReference type="EMBL" id="CUH69330.1"/>
    </source>
</evidence>
<organism evidence="2 4">
    <name type="scientific">Thalassovita autumnalis</name>
    <dbReference type="NCBI Taxonomy" id="2072972"/>
    <lineage>
        <taxon>Bacteria</taxon>
        <taxon>Pseudomonadati</taxon>
        <taxon>Pseudomonadota</taxon>
        <taxon>Alphaproteobacteria</taxon>
        <taxon>Rhodobacterales</taxon>
        <taxon>Roseobacteraceae</taxon>
        <taxon>Thalassovita</taxon>
    </lineage>
</organism>
<evidence type="ECO:0000313" key="4">
    <source>
        <dbReference type="Proteomes" id="UP000051887"/>
    </source>
</evidence>
<gene>
    <name evidence="1" type="ORF">TL5118_03289</name>
    <name evidence="2" type="ORF">TL5120_04072</name>
</gene>
<evidence type="ECO:0000313" key="3">
    <source>
        <dbReference type="Proteomes" id="UP000051086"/>
    </source>
</evidence>
<dbReference type="Proteomes" id="UP000051086">
    <property type="component" value="Unassembled WGS sequence"/>
</dbReference>
<name>A0A0P1FZ89_9RHOB</name>
<dbReference type="RefSeq" id="WP_058245368.1">
    <property type="nucleotide sequence ID" value="NZ_CYSB01000039.1"/>
</dbReference>
<reference evidence="1 3" key="2">
    <citation type="submission" date="2015-09" db="EMBL/GenBank/DDBJ databases">
        <authorList>
            <person name="Rodrigo-Torres L."/>
            <person name="Arahal D.R."/>
        </authorList>
    </citation>
    <scope>NUCLEOTIDE SEQUENCE [LARGE SCALE GENOMIC DNA]</scope>
    <source>
        <strain evidence="1 3">CECT 5118</strain>
    </source>
</reference>
<proteinExistence type="predicted"/>
<dbReference type="AlphaFoldDB" id="A0A0P1FZ89"/>
<sequence length="108" mass="12240">MSKQTAFNAQRRIRPAVLQLRGQLDGAGQAGSFRQVTEALSTAAQVLSHDASHFYAETEFGTIEAWRAERQMQILLRSPHHTRLDRMRQQVDQACAPLPTTQRPIWQA</sequence>
<dbReference type="EMBL" id="CYSB01000039">
    <property type="protein sequence ID" value="CUH69330.1"/>
    <property type="molecule type" value="Genomic_DNA"/>
</dbReference>
<dbReference type="OrthoDB" id="9924837at2"/>
<evidence type="ECO:0000313" key="2">
    <source>
        <dbReference type="EMBL" id="CUH74253.1"/>
    </source>
</evidence>
<reference evidence="2 4" key="1">
    <citation type="submission" date="2015-09" db="EMBL/GenBank/DDBJ databases">
        <authorList>
            <consortium name="Swine Surveillance"/>
        </authorList>
    </citation>
    <scope>NUCLEOTIDE SEQUENCE [LARGE SCALE GENOMIC DNA]</scope>
    <source>
        <strain evidence="2 4">5120</strain>
    </source>
</reference>
<dbReference type="EMBL" id="CYSC01000044">
    <property type="protein sequence ID" value="CUH74253.1"/>
    <property type="molecule type" value="Genomic_DNA"/>
</dbReference>
<keyword evidence="3" id="KW-1185">Reference proteome</keyword>
<protein>
    <submittedName>
        <fullName evidence="2">Uncharacterized protein</fullName>
    </submittedName>
</protein>